<evidence type="ECO:0000256" key="1">
    <source>
        <dbReference type="SAM" id="MobiDB-lite"/>
    </source>
</evidence>
<sequence>MPRGKAPFSLQKRPTNKQEAEKKRQGRKYRYIFYVQFRDQTGNYTSAIGTGENSEGAARAWAMDYLRKGNVPVHRRVPS</sequence>
<evidence type="ECO:0000313" key="2">
    <source>
        <dbReference type="EMBL" id="SIQ27239.1"/>
    </source>
</evidence>
<organism evidence="2 3">
    <name type="scientific">Alkalispirochaeta americana</name>
    <dbReference type="NCBI Taxonomy" id="159291"/>
    <lineage>
        <taxon>Bacteria</taxon>
        <taxon>Pseudomonadati</taxon>
        <taxon>Spirochaetota</taxon>
        <taxon>Spirochaetia</taxon>
        <taxon>Spirochaetales</taxon>
        <taxon>Spirochaetaceae</taxon>
        <taxon>Alkalispirochaeta</taxon>
    </lineage>
</organism>
<dbReference type="EMBL" id="FTMS01000006">
    <property type="protein sequence ID" value="SIQ27239.1"/>
    <property type="molecule type" value="Genomic_DNA"/>
</dbReference>
<dbReference type="AlphaFoldDB" id="A0A1N6REL3"/>
<accession>A0A1N6REL3</accession>
<reference evidence="2 3" key="1">
    <citation type="submission" date="2017-01" db="EMBL/GenBank/DDBJ databases">
        <authorList>
            <person name="Mah S.A."/>
            <person name="Swanson W.J."/>
            <person name="Moy G.W."/>
            <person name="Vacquier V.D."/>
        </authorList>
    </citation>
    <scope>NUCLEOTIDE SEQUENCE [LARGE SCALE GENOMIC DNA]</scope>
    <source>
        <strain evidence="2 3">ASpG1</strain>
    </source>
</reference>
<keyword evidence="3" id="KW-1185">Reference proteome</keyword>
<feature type="region of interest" description="Disordered" evidence="1">
    <location>
        <begin position="1"/>
        <end position="25"/>
    </location>
</feature>
<dbReference type="Proteomes" id="UP000186400">
    <property type="component" value="Unassembled WGS sequence"/>
</dbReference>
<protein>
    <submittedName>
        <fullName evidence="2">Uncharacterized protein</fullName>
    </submittedName>
</protein>
<dbReference type="RefSeq" id="WP_083943776.1">
    <property type="nucleotide sequence ID" value="NZ_FTMS01000006.1"/>
</dbReference>
<proteinExistence type="predicted"/>
<gene>
    <name evidence="2" type="ORF">SAMN05920897_10678</name>
</gene>
<name>A0A1N6REL3_9SPIO</name>
<evidence type="ECO:0000313" key="3">
    <source>
        <dbReference type="Proteomes" id="UP000186400"/>
    </source>
</evidence>